<dbReference type="GO" id="GO:0042254">
    <property type="term" value="P:ribosome biogenesis"/>
    <property type="evidence" value="ECO:0007669"/>
    <property type="project" value="TreeGrafter"/>
</dbReference>
<feature type="region of interest" description="Disordered" evidence="1">
    <location>
        <begin position="147"/>
        <end position="168"/>
    </location>
</feature>
<evidence type="ECO:0000313" key="4">
    <source>
        <dbReference type="Proteomes" id="UP000683417"/>
    </source>
</evidence>
<evidence type="ECO:0000259" key="2">
    <source>
        <dbReference type="Pfam" id="PF10441"/>
    </source>
</evidence>
<proteinExistence type="predicted"/>
<comment type="caution">
    <text evidence="3">The sequence shown here is derived from an EMBL/GenBank/DDBJ whole genome shotgun (WGS) entry which is preliminary data.</text>
</comment>
<gene>
    <name evidence="3" type="ORF">BGTH12_LOCUS1244</name>
</gene>
<protein>
    <submittedName>
        <fullName evidence="3">BgTH12-03992</fullName>
    </submittedName>
</protein>
<sequence>MVTSSRTVHEQLETLEKLSAPFEEQILEAATLIGLDIEENGRLAEDRTKVKRLINIVPYKREEWSLIWLLKNLKAEPLARTNPSSWWLLKYLIEALPQRSAARILTSKELFVTDQTQTNRTKISILCVALQQALEATETISLDNKNSGTSDYKIEKTSSKKRKRTREQKVSNLEPKLLPELMEAIFSSLSAVFKAGSKITNLSKTNSTAYMRKTYTASDEEAAFTLALWVGLCEKVNYTNVLDKYKLKDWLSLFIEVFPSRIRYCNESSLITNCIQSVLSLIHSLRKEGQDHSCLTELELWVARNVIIPSKSAFAKEKTPSVFESMIGAPICSNISYAAIIFDISIRSVRFHANRRRSAEDENWLFTVFKSLYMSMPKTLDSKIRETMHSILQLCLDYHISPDSELIRTITNEVLLSEREEDWELISTIITLDANLFLIPVENNNLLDTLWDRISKTSFQTSCVQESKNIASRILVPLMYEFSKARSLSHFIKHWFFQLSTFEKKRRQNTTASFPLESAWEDRVLQLELRKYLEPSLTIPQILHIIDWLSEEVYNHPDAVCILLEAICGSVSGQESIVDSISLRPYHIIFDKKRFLGLDSRHKWRAWRILTYTLNWASLTIINELAKRWKTEENPFSQQIYLDSLLIFNHEKLSVLSDSLEIFRSACAAFSVSPNGSAMEYFMKPIVLDHLRCLINDACMLPLVSRPLLPLVRCVFVEYPKCLSLAIGYKDSFRAMLISMFNFASEVLFSPIDRLSECVELEAASYSDLWVTALQSDEIISSKELTDLLIEVMLPTDDNSGNQNEQILQRTALSILTLSQIPFEILKKVDRERIMELSHFPEKSEKRIIVQWSGQIMALDSALLSLKYRIMERYPALYKGLKFKTLTKIADSIMETDYRQLETNVSLLRGLVHLMFTQAFKNLDHNQNKSYLVDAFTLIRKRIGKAYEKKRYHLSYAFISVAEAALVELRKKSSILDQQDILSKEGFETTTQNLREYTLIRLKSSLNNFQKTCAQTNQSSNGEDAGIIIIINSLIALGVTADQLADIESESQELLNSESDIGRRLNTLLCIYSKRYEHEEFGLKWQRTVALRSRREEIKQVTEAAVSFEDNDSKLKFLSNILRASREDCNGSDKLLAVRHLIISIEDTKIKKIDNVSTNLANSSDHIESDLTTVYVHLCTMLRKSQDLLSFCIISESLDIMLRTKTRAISQFCIDSTLGSISLLCSPQSPLLPASRAGTIYLHLTQLLRSVLVHHRLKLKGHFPLLQLTMQALLRCLFQPSLHHRTYIFQSSAADFSNTPVWLTNPQHQLSSRHAESYTRLLSLISDPSASSVQVKNRNILTPALDTWKRTSLLFMRFVLMDFIRWQLELRMLSNIKEKLIPGFYAVLDTTTPETRKLISAELNSSGRAIFAGIYKDYQKFGKWKGS</sequence>
<evidence type="ECO:0000313" key="3">
    <source>
        <dbReference type="EMBL" id="CAD6499886.1"/>
    </source>
</evidence>
<name>A0A9W4DHV6_BLUGR</name>
<evidence type="ECO:0000256" key="1">
    <source>
        <dbReference type="SAM" id="MobiDB-lite"/>
    </source>
</evidence>
<dbReference type="GO" id="GO:0005730">
    <property type="term" value="C:nucleolus"/>
    <property type="evidence" value="ECO:0007669"/>
    <property type="project" value="TreeGrafter"/>
</dbReference>
<dbReference type="EMBL" id="CAJHIT010000002">
    <property type="protein sequence ID" value="CAD6499886.1"/>
    <property type="molecule type" value="Genomic_DNA"/>
</dbReference>
<reference evidence="3" key="1">
    <citation type="submission" date="2020-10" db="EMBL/GenBank/DDBJ databases">
        <authorList>
            <person name="Muller C M."/>
        </authorList>
    </citation>
    <scope>NUCLEOTIDE SEQUENCE</scope>
    <source>
        <strain evidence="3">THUN-12</strain>
    </source>
</reference>
<dbReference type="PANTHER" id="PTHR15682">
    <property type="entry name" value="UNHEALTHY RIBOSOME BIOGENESIS PROTEIN 2 HOMOLOG"/>
    <property type="match status" value="1"/>
</dbReference>
<feature type="domain" description="Nucleolar 27S pre-rRNA processing Urb2/Npa2 C-terminal" evidence="2">
    <location>
        <begin position="1194"/>
        <end position="1426"/>
    </location>
</feature>
<dbReference type="Proteomes" id="UP000683417">
    <property type="component" value="Unassembled WGS sequence"/>
</dbReference>
<dbReference type="InterPro" id="IPR018849">
    <property type="entry name" value="Urb2/Npa2_C"/>
</dbReference>
<dbReference type="Pfam" id="PF10441">
    <property type="entry name" value="Urb2"/>
    <property type="match status" value="1"/>
</dbReference>
<accession>A0A9W4DHV6</accession>
<organism evidence="3 4">
    <name type="scientific">Blumeria graminis f. sp. triticale</name>
    <dbReference type="NCBI Taxonomy" id="1689686"/>
    <lineage>
        <taxon>Eukaryota</taxon>
        <taxon>Fungi</taxon>
        <taxon>Dikarya</taxon>
        <taxon>Ascomycota</taxon>
        <taxon>Pezizomycotina</taxon>
        <taxon>Leotiomycetes</taxon>
        <taxon>Erysiphales</taxon>
        <taxon>Erysiphaceae</taxon>
        <taxon>Blumeria</taxon>
    </lineage>
</organism>
<dbReference type="InterPro" id="IPR052609">
    <property type="entry name" value="Ribosome_Biogenesis_Reg"/>
</dbReference>
<dbReference type="PANTHER" id="PTHR15682:SF2">
    <property type="entry name" value="UNHEALTHY RIBOSOME BIOGENESIS PROTEIN 2 HOMOLOG"/>
    <property type="match status" value="1"/>
</dbReference>